<comment type="caution">
    <text evidence="1">The sequence shown here is derived from an EMBL/GenBank/DDBJ whole genome shotgun (WGS) entry which is preliminary data.</text>
</comment>
<evidence type="ECO:0000313" key="2">
    <source>
        <dbReference type="Proteomes" id="UP001417504"/>
    </source>
</evidence>
<keyword evidence="2" id="KW-1185">Reference proteome</keyword>
<gene>
    <name evidence="1" type="ORF">Sjap_007298</name>
</gene>
<protein>
    <submittedName>
        <fullName evidence="1">Uncharacterized protein</fullName>
    </submittedName>
</protein>
<dbReference type="EMBL" id="JBBNAE010000003">
    <property type="protein sequence ID" value="KAK9136704.1"/>
    <property type="molecule type" value="Genomic_DNA"/>
</dbReference>
<dbReference type="AlphaFoldDB" id="A0AAP0PB61"/>
<name>A0AAP0PB61_9MAGN</name>
<dbReference type="Proteomes" id="UP001417504">
    <property type="component" value="Unassembled WGS sequence"/>
</dbReference>
<proteinExistence type="predicted"/>
<dbReference type="PANTHER" id="PTHR33494">
    <property type="entry name" value="OS02G0793800 PROTEIN"/>
    <property type="match status" value="1"/>
</dbReference>
<sequence>MGLIALSVQEKLSDFAMIISNKKGHWIQFREGEFEKHYETLLQCDERLLMLSQMPFPYHDSPFFQNKNKNLSGNEEFSFEFIGHQPVYTPAMQSLQFSIQQHLPAFFHQPTQTFQPLLNVIPLNSSLPSYMMGRENQVREQPLYAYLGYPNQADHAFPKNASCASNFQAVEDHLMSYQVAQ</sequence>
<reference evidence="1 2" key="1">
    <citation type="submission" date="2024-01" db="EMBL/GenBank/DDBJ databases">
        <title>Genome assemblies of Stephania.</title>
        <authorList>
            <person name="Yang L."/>
        </authorList>
    </citation>
    <scope>NUCLEOTIDE SEQUENCE [LARGE SCALE GENOMIC DNA]</scope>
    <source>
        <strain evidence="1">QJT</strain>
        <tissue evidence="1">Leaf</tissue>
    </source>
</reference>
<evidence type="ECO:0000313" key="1">
    <source>
        <dbReference type="EMBL" id="KAK9136704.1"/>
    </source>
</evidence>
<organism evidence="1 2">
    <name type="scientific">Stephania japonica</name>
    <dbReference type="NCBI Taxonomy" id="461633"/>
    <lineage>
        <taxon>Eukaryota</taxon>
        <taxon>Viridiplantae</taxon>
        <taxon>Streptophyta</taxon>
        <taxon>Embryophyta</taxon>
        <taxon>Tracheophyta</taxon>
        <taxon>Spermatophyta</taxon>
        <taxon>Magnoliopsida</taxon>
        <taxon>Ranunculales</taxon>
        <taxon>Menispermaceae</taxon>
        <taxon>Menispermoideae</taxon>
        <taxon>Cissampelideae</taxon>
        <taxon>Stephania</taxon>
    </lineage>
</organism>
<accession>A0AAP0PB61</accession>
<dbReference type="PANTHER" id="PTHR33494:SF5">
    <property type="entry name" value="F10A16.6 PROTEIN"/>
    <property type="match status" value="1"/>
</dbReference>